<dbReference type="InterPro" id="IPR052942">
    <property type="entry name" value="LPS_cholinephosphotransferase"/>
</dbReference>
<protein>
    <submittedName>
        <fullName evidence="2">LicD family protein</fullName>
    </submittedName>
</protein>
<proteinExistence type="predicted"/>
<dbReference type="InterPro" id="IPR007074">
    <property type="entry name" value="LicD/FKTN/FKRP_NTP_transf"/>
</dbReference>
<dbReference type="AlphaFoldDB" id="A0A4S2DL90"/>
<accession>A0A4S2DL90</accession>
<evidence type="ECO:0000313" key="2">
    <source>
        <dbReference type="EMBL" id="TGY42442.1"/>
    </source>
</evidence>
<dbReference type="PANTHER" id="PTHR43404:SF2">
    <property type="entry name" value="LIPOPOLYSACCHARIDE CHOLINEPHOSPHOTRANSFERASE LICD"/>
    <property type="match status" value="1"/>
</dbReference>
<dbReference type="Proteomes" id="UP000306888">
    <property type="component" value="Unassembled WGS sequence"/>
</dbReference>
<feature type="domain" description="LicD/FKTN/FKRP nucleotidyltransferase" evidence="1">
    <location>
        <begin position="27"/>
        <end position="253"/>
    </location>
</feature>
<dbReference type="GO" id="GO:0009100">
    <property type="term" value="P:glycoprotein metabolic process"/>
    <property type="evidence" value="ECO:0007669"/>
    <property type="project" value="UniProtKB-ARBA"/>
</dbReference>
<organism evidence="2 3">
    <name type="scientific">Clostridium sartagoforme</name>
    <dbReference type="NCBI Taxonomy" id="84031"/>
    <lineage>
        <taxon>Bacteria</taxon>
        <taxon>Bacillati</taxon>
        <taxon>Bacillota</taxon>
        <taxon>Clostridia</taxon>
        <taxon>Eubacteriales</taxon>
        <taxon>Clostridiaceae</taxon>
        <taxon>Clostridium</taxon>
    </lineage>
</organism>
<comment type="caution">
    <text evidence="2">The sequence shown here is derived from an EMBL/GenBank/DDBJ whole genome shotgun (WGS) entry which is preliminary data.</text>
</comment>
<reference evidence="2 3" key="1">
    <citation type="submission" date="2019-04" db="EMBL/GenBank/DDBJ databases">
        <title>Microbes associate with the intestines of laboratory mice.</title>
        <authorList>
            <person name="Navarre W."/>
            <person name="Wong E."/>
            <person name="Huang K."/>
            <person name="Tropini C."/>
            <person name="Ng K."/>
            <person name="Yu B."/>
        </authorList>
    </citation>
    <scope>NUCLEOTIDE SEQUENCE [LARGE SCALE GENOMIC DNA]</scope>
    <source>
        <strain evidence="2 3">NM50_B9-20</strain>
    </source>
</reference>
<dbReference type="EMBL" id="SRYR01000003">
    <property type="protein sequence ID" value="TGY42442.1"/>
    <property type="molecule type" value="Genomic_DNA"/>
</dbReference>
<dbReference type="RefSeq" id="WP_136006769.1">
    <property type="nucleotide sequence ID" value="NZ_SRYR01000003.1"/>
</dbReference>
<gene>
    <name evidence="2" type="ORF">E5347_09495</name>
</gene>
<evidence type="ECO:0000259" key="1">
    <source>
        <dbReference type="Pfam" id="PF04991"/>
    </source>
</evidence>
<dbReference type="PANTHER" id="PTHR43404">
    <property type="entry name" value="LIPOPOLYSACCHARIDE CHOLINEPHOSPHOTRANSFERASE LICD"/>
    <property type="match status" value="1"/>
</dbReference>
<keyword evidence="3" id="KW-1185">Reference proteome</keyword>
<name>A0A4S2DL90_9CLOT</name>
<evidence type="ECO:0000313" key="3">
    <source>
        <dbReference type="Proteomes" id="UP000306888"/>
    </source>
</evidence>
<sequence>MDNKENLSEIQEVIWNIAKYIKMYLDDNKIEYYMLGGTLLGAIRHKGFIPWDDDIDLGIPRKQYEEFINNVQKSLPEYLKLQTFRNEKSHHYYFARVVDTRHTVKRTGSIKERNEDIWVDIFPLDGMPNKYIERKIHMFKLLFTRMMYHISCFDKVNLKRPNRPLSERIIIKIVQITKFGQNSDMYKWLEKIDSTLRKYPYESSNWVINFMGQYKFKEMFPKSYYGKGQLYSFEDSELPGPVDADAVLSQMYGDYMTPPEEGNRNAHAVEYEKE</sequence>
<dbReference type="Pfam" id="PF04991">
    <property type="entry name" value="LicD"/>
    <property type="match status" value="1"/>
</dbReference>
<dbReference type="OrthoDB" id="9786100at2"/>